<dbReference type="PROSITE" id="PS51257">
    <property type="entry name" value="PROKAR_LIPOPROTEIN"/>
    <property type="match status" value="1"/>
</dbReference>
<sequence>MKLNLINWISICALSLLFTACQDHSQPFSPKFRISKMTVQGGNQENSTTVYNYNIKGQLERIYKAYTQRAKGNNLDIYYNSLLTYNTQGQLVNFEQQPDYSAPGTVNPSRYTYEYDDKGNVITIKYALYLSPNVINANASRTIRVVYASNSRFPSRITFFNDVFGEDYTYEYTYAGGNVVAIKKSSVQTTLPDFNYIRTYQFDNKPNPFYGLYSGVPEPDLFNSAKQNTFYENNILNQNNIIQPGYTYEYDSYGNLIKSTGTYTATYEYEQY</sequence>
<dbReference type="Gene3D" id="2.180.10.10">
    <property type="entry name" value="RHS repeat-associated core"/>
    <property type="match status" value="1"/>
</dbReference>
<dbReference type="eggNOG" id="COG3209">
    <property type="taxonomic scope" value="Bacteria"/>
</dbReference>
<feature type="chain" id="PRO_5003033991" description="YD repeat protein" evidence="1">
    <location>
        <begin position="26"/>
        <end position="272"/>
    </location>
</feature>
<dbReference type="HOGENOM" id="CLU_990113_0_0_10"/>
<evidence type="ECO:0008006" key="4">
    <source>
        <dbReference type="Google" id="ProtNLM"/>
    </source>
</evidence>
<reference evidence="2 3" key="1">
    <citation type="journal article" date="2010" name="Stand. Genomic Sci.">
        <title>Complete genome sequence of Spirosoma linguale type strain (1).</title>
        <authorList>
            <person name="Lail K."/>
            <person name="Sikorski J."/>
            <person name="Saunders E."/>
            <person name="Lapidus A."/>
            <person name="Glavina Del Rio T."/>
            <person name="Copeland A."/>
            <person name="Tice H."/>
            <person name="Cheng J.-F."/>
            <person name="Lucas S."/>
            <person name="Nolan M."/>
            <person name="Bruce D."/>
            <person name="Goodwin L."/>
            <person name="Pitluck S."/>
            <person name="Ivanova N."/>
            <person name="Mavromatis K."/>
            <person name="Ovchinnikova G."/>
            <person name="Pati A."/>
            <person name="Chen A."/>
            <person name="Palaniappan K."/>
            <person name="Land M."/>
            <person name="Hauser L."/>
            <person name="Chang Y.-J."/>
            <person name="Jeffries C.D."/>
            <person name="Chain P."/>
            <person name="Brettin T."/>
            <person name="Detter J.C."/>
            <person name="Schuetze A."/>
            <person name="Rohde M."/>
            <person name="Tindall B.J."/>
            <person name="Goeker M."/>
            <person name="Bristow J."/>
            <person name="Eisen J.A."/>
            <person name="Markowitz V."/>
            <person name="Hugenholtz P."/>
            <person name="Kyrpides N.C."/>
            <person name="Klenk H.-P."/>
            <person name="Chen F."/>
        </authorList>
    </citation>
    <scope>NUCLEOTIDE SEQUENCE [LARGE SCALE GENOMIC DNA]</scope>
    <source>
        <strain evidence="3">ATCC 33905 / DSM 74 / LMG 10896 / Claus 1</strain>
    </source>
</reference>
<evidence type="ECO:0000313" key="2">
    <source>
        <dbReference type="EMBL" id="ADB39209.1"/>
    </source>
</evidence>
<accession>D2QME6</accession>
<organism evidence="2 3">
    <name type="scientific">Spirosoma linguale (strain ATCC 33905 / DSM 74 / LMG 10896 / Claus 1)</name>
    <dbReference type="NCBI Taxonomy" id="504472"/>
    <lineage>
        <taxon>Bacteria</taxon>
        <taxon>Pseudomonadati</taxon>
        <taxon>Bacteroidota</taxon>
        <taxon>Cytophagia</taxon>
        <taxon>Cytophagales</taxon>
        <taxon>Cytophagaceae</taxon>
        <taxon>Spirosoma</taxon>
    </lineage>
</organism>
<keyword evidence="3" id="KW-1185">Reference proteome</keyword>
<evidence type="ECO:0000256" key="1">
    <source>
        <dbReference type="SAM" id="SignalP"/>
    </source>
</evidence>
<evidence type="ECO:0000313" key="3">
    <source>
        <dbReference type="Proteomes" id="UP000002028"/>
    </source>
</evidence>
<protein>
    <recommendedName>
        <fullName evidence="4">YD repeat protein</fullName>
    </recommendedName>
</protein>
<gene>
    <name evidence="2" type="ordered locus">Slin_3198</name>
</gene>
<proteinExistence type="predicted"/>
<dbReference type="RefSeq" id="WP_012927733.1">
    <property type="nucleotide sequence ID" value="NC_013730.1"/>
</dbReference>
<name>D2QME6_SPILD</name>
<dbReference type="AlphaFoldDB" id="D2QME6"/>
<dbReference type="KEGG" id="sli:Slin_3198"/>
<keyword evidence="1" id="KW-0732">Signal</keyword>
<dbReference type="EMBL" id="CP001769">
    <property type="protein sequence ID" value="ADB39209.1"/>
    <property type="molecule type" value="Genomic_DNA"/>
</dbReference>
<dbReference type="Proteomes" id="UP000002028">
    <property type="component" value="Chromosome"/>
</dbReference>
<feature type="signal peptide" evidence="1">
    <location>
        <begin position="1"/>
        <end position="25"/>
    </location>
</feature>